<feature type="domain" description="PDZ" evidence="2">
    <location>
        <begin position="286"/>
        <end position="363"/>
    </location>
</feature>
<proteinExistence type="predicted"/>
<dbReference type="Proteomes" id="UP000319671">
    <property type="component" value="Unassembled WGS sequence"/>
</dbReference>
<comment type="caution">
    <text evidence="3">The sequence shown here is derived from an EMBL/GenBank/DDBJ whole genome shotgun (WGS) entry which is preliminary data.</text>
</comment>
<feature type="transmembrane region" description="Helical" evidence="1">
    <location>
        <begin position="16"/>
        <end position="37"/>
    </location>
</feature>
<accession>A0A561D2F9</accession>
<gene>
    <name evidence="3" type="ORF">FB550_11052</name>
</gene>
<protein>
    <submittedName>
        <fullName evidence="3">PDZ domain-containing protein</fullName>
    </submittedName>
</protein>
<dbReference type="SUPFAM" id="SSF50156">
    <property type="entry name" value="PDZ domain-like"/>
    <property type="match status" value="1"/>
</dbReference>
<organism evidence="3 4">
    <name type="scientific">Neobacillus bataviensis</name>
    <dbReference type="NCBI Taxonomy" id="220685"/>
    <lineage>
        <taxon>Bacteria</taxon>
        <taxon>Bacillati</taxon>
        <taxon>Bacillota</taxon>
        <taxon>Bacilli</taxon>
        <taxon>Bacillales</taxon>
        <taxon>Bacillaceae</taxon>
        <taxon>Neobacillus</taxon>
    </lineage>
</organism>
<keyword evidence="4" id="KW-1185">Reference proteome</keyword>
<feature type="transmembrane region" description="Helical" evidence="1">
    <location>
        <begin position="58"/>
        <end position="76"/>
    </location>
</feature>
<evidence type="ECO:0000259" key="2">
    <source>
        <dbReference type="SMART" id="SM00228"/>
    </source>
</evidence>
<dbReference type="EMBL" id="VIVN01000010">
    <property type="protein sequence ID" value="TWD97447.1"/>
    <property type="molecule type" value="Genomic_DNA"/>
</dbReference>
<dbReference type="Gene3D" id="2.30.42.10">
    <property type="match status" value="1"/>
</dbReference>
<keyword evidence="1" id="KW-0812">Transmembrane</keyword>
<dbReference type="Pfam" id="PF17820">
    <property type="entry name" value="PDZ_6"/>
    <property type="match status" value="1"/>
</dbReference>
<keyword evidence="1" id="KW-0472">Membrane</keyword>
<evidence type="ECO:0000313" key="4">
    <source>
        <dbReference type="Proteomes" id="UP000319671"/>
    </source>
</evidence>
<dbReference type="RefSeq" id="WP_144566678.1">
    <property type="nucleotide sequence ID" value="NZ_VIVN01000010.1"/>
</dbReference>
<feature type="transmembrane region" description="Helical" evidence="1">
    <location>
        <begin position="82"/>
        <end position="98"/>
    </location>
</feature>
<evidence type="ECO:0000256" key="1">
    <source>
        <dbReference type="SAM" id="Phobius"/>
    </source>
</evidence>
<reference evidence="3 4" key="1">
    <citation type="submission" date="2019-06" db="EMBL/GenBank/DDBJ databases">
        <title>Sorghum-associated microbial communities from plants grown in Nebraska, USA.</title>
        <authorList>
            <person name="Schachtman D."/>
        </authorList>
    </citation>
    <scope>NUCLEOTIDE SEQUENCE [LARGE SCALE GENOMIC DNA]</scope>
    <source>
        <strain evidence="3 4">2482</strain>
    </source>
</reference>
<feature type="transmembrane region" description="Helical" evidence="1">
    <location>
        <begin position="251"/>
        <end position="268"/>
    </location>
</feature>
<dbReference type="InterPro" id="IPR001478">
    <property type="entry name" value="PDZ"/>
</dbReference>
<name>A0A561D2F9_9BACI</name>
<dbReference type="AlphaFoldDB" id="A0A561D2F9"/>
<feature type="transmembrane region" description="Helical" evidence="1">
    <location>
        <begin position="141"/>
        <end position="161"/>
    </location>
</feature>
<keyword evidence="1" id="KW-1133">Transmembrane helix</keyword>
<dbReference type="InterPro" id="IPR036034">
    <property type="entry name" value="PDZ_sf"/>
</dbReference>
<feature type="transmembrane region" description="Helical" evidence="1">
    <location>
        <begin position="103"/>
        <end position="121"/>
    </location>
</feature>
<dbReference type="SMART" id="SM00228">
    <property type="entry name" value="PDZ"/>
    <property type="match status" value="1"/>
</dbReference>
<dbReference type="InterPro" id="IPR041489">
    <property type="entry name" value="PDZ_6"/>
</dbReference>
<sequence>MVETWLVELLKGTGRFFLHPVLYYLVFLVGVLGVMRVKRERKNFHIRAEDAYFELRQLFPLGMVIGLVLSIVTIAAGIAVPFAAILLIAVFTLLWSLTTNIRLISPAYTIGAAFFAIIIIAQNNWSVPLFSQTFSSVGDKVYPSMVVILGLLLLAEGILIFKNASKGSSPKLAKSKRGQVVGVHEVKRLWMVPLFLLIPGNALHLPFDWWPVFHLGTKEYSLIFVPFAIGFHQQIKGMLPKVAIELHGRRVIILGALISLLSVVGYWYPLISIVVAAFAVIGRELLALFAYLKDDSMTSYFSKKNNGVMIIGVIPESPADKMGLQVGEIISKANGVVVRDEQTFYEALQKNRAHCKLEVFDTKGEIRFVQRALYEGDHHELGVLFVQDERKYDEKIG</sequence>
<evidence type="ECO:0000313" key="3">
    <source>
        <dbReference type="EMBL" id="TWD97447.1"/>
    </source>
</evidence>